<dbReference type="InterPro" id="IPR013849">
    <property type="entry name" value="DNA_helicase_Holl-junc_RuvA_I"/>
</dbReference>
<name>A0A921FQ51_9MICC</name>
<feature type="region of interest" description="Domain III" evidence="6">
    <location>
        <begin position="143"/>
        <end position="210"/>
    </location>
</feature>
<dbReference type="Proteomes" id="UP000703315">
    <property type="component" value="Unassembled WGS sequence"/>
</dbReference>
<feature type="domain" description="Helix-hairpin-helix DNA-binding motif class 1" evidence="8">
    <location>
        <begin position="107"/>
        <end position="126"/>
    </location>
</feature>
<gene>
    <name evidence="6 9" type="primary">ruvA</name>
    <name evidence="9" type="ORF">K8V32_12780</name>
</gene>
<evidence type="ECO:0000313" key="10">
    <source>
        <dbReference type="Proteomes" id="UP000703315"/>
    </source>
</evidence>
<comment type="subunit">
    <text evidence="6">Homotetramer. Forms an RuvA(8)-RuvB(12)-Holliday junction (HJ) complex. HJ DNA is sandwiched between 2 RuvA tetramers; dsDNA enters through RuvA and exits via RuvB. An RuvB hexamer assembles on each DNA strand where it exits the tetramer. Each RuvB hexamer is contacted by two RuvA subunits (via domain III) on 2 adjacent RuvB subunits; this complex drives branch migration. In the full resolvosome a probable DNA-RuvA(4)-RuvB(12)-RuvC(2) complex forms which resolves the HJ.</text>
</comment>
<comment type="function">
    <text evidence="6">The RuvA-RuvB-RuvC complex processes Holliday junction (HJ) DNA during genetic recombination and DNA repair, while the RuvA-RuvB complex plays an important role in the rescue of blocked DNA replication forks via replication fork reversal (RFR). RuvA specifically binds to HJ cruciform DNA, conferring on it an open structure. The RuvB hexamer acts as an ATP-dependent pump, pulling dsDNA into and through the RuvAB complex. HJ branch migration allows RuvC to scan DNA until it finds its consensus sequence, where it cleaves and resolves the cruciform DNA.</text>
</comment>
<evidence type="ECO:0000256" key="3">
    <source>
        <dbReference type="ARBA" id="ARBA00023125"/>
    </source>
</evidence>
<dbReference type="SMART" id="SM00278">
    <property type="entry name" value="HhH1"/>
    <property type="match status" value="2"/>
</dbReference>
<dbReference type="GO" id="GO:0005524">
    <property type="term" value="F:ATP binding"/>
    <property type="evidence" value="ECO:0007669"/>
    <property type="project" value="InterPro"/>
</dbReference>
<dbReference type="RefSeq" id="WP_303908146.1">
    <property type="nucleotide sequence ID" value="NZ_DYXC01000146.1"/>
</dbReference>
<comment type="caution">
    <text evidence="6">Lacks conserved residue(s) required for the propagation of feature annotation.</text>
</comment>
<dbReference type="InterPro" id="IPR000085">
    <property type="entry name" value="RuvA"/>
</dbReference>
<dbReference type="Pfam" id="PF07499">
    <property type="entry name" value="RuvA_C"/>
    <property type="match status" value="1"/>
</dbReference>
<keyword evidence="1 6" id="KW-0963">Cytoplasm</keyword>
<dbReference type="SUPFAM" id="SSF46929">
    <property type="entry name" value="DNA helicase RuvA subunit, C-terminal domain"/>
    <property type="match status" value="1"/>
</dbReference>
<dbReference type="GO" id="GO:0009379">
    <property type="term" value="C:Holliday junction helicase complex"/>
    <property type="evidence" value="ECO:0007669"/>
    <property type="project" value="InterPro"/>
</dbReference>
<dbReference type="Gene3D" id="2.40.50.140">
    <property type="entry name" value="Nucleic acid-binding proteins"/>
    <property type="match status" value="1"/>
</dbReference>
<dbReference type="GO" id="GO:0006281">
    <property type="term" value="P:DNA repair"/>
    <property type="evidence" value="ECO:0007669"/>
    <property type="project" value="UniProtKB-UniRule"/>
</dbReference>
<dbReference type="InterPro" id="IPR036267">
    <property type="entry name" value="RuvA_C_sf"/>
</dbReference>
<sequence>MISSLTGEIQHIGTDKAVIQVAGVGYVFSASPNTLSALRLGSEMTVQTLLMIRDDDPVLFGFGTADEREIFETMMTVSGIGPRIALAVLSVFDPDEVRQHIDQQDDKAFTKVPGIGPKSARRIILELSGKLVPRDEPDQPSTTSSRRHEPTWKDQVQQALIGLGWNEKDALKGIANALETNPDLAESPDVSAALRATLQNLGEGQRRQRL</sequence>
<dbReference type="GO" id="GO:0006310">
    <property type="term" value="P:DNA recombination"/>
    <property type="evidence" value="ECO:0007669"/>
    <property type="project" value="UniProtKB-UniRule"/>
</dbReference>
<accession>A0A921FQ51</accession>
<dbReference type="Gene3D" id="1.10.150.20">
    <property type="entry name" value="5' to 3' exonuclease, C-terminal subdomain"/>
    <property type="match status" value="1"/>
</dbReference>
<dbReference type="InterPro" id="IPR012340">
    <property type="entry name" value="NA-bd_OB-fold"/>
</dbReference>
<reference evidence="9" key="2">
    <citation type="submission" date="2021-09" db="EMBL/GenBank/DDBJ databases">
        <authorList>
            <person name="Gilroy R."/>
        </authorList>
    </citation>
    <scope>NUCLEOTIDE SEQUENCE</scope>
    <source>
        <strain evidence="9">ChiHjej13B12-14962</strain>
    </source>
</reference>
<comment type="subcellular location">
    <subcellularLocation>
        <location evidence="6">Cytoplasm</location>
    </subcellularLocation>
</comment>
<evidence type="ECO:0000256" key="7">
    <source>
        <dbReference type="SAM" id="MobiDB-lite"/>
    </source>
</evidence>
<keyword evidence="5 6" id="KW-0234">DNA repair</keyword>
<keyword evidence="3 6" id="KW-0238">DNA-binding</keyword>
<dbReference type="NCBIfam" id="TIGR00084">
    <property type="entry name" value="ruvA"/>
    <property type="match status" value="1"/>
</dbReference>
<dbReference type="GO" id="GO:0048476">
    <property type="term" value="C:Holliday junction resolvase complex"/>
    <property type="evidence" value="ECO:0007669"/>
    <property type="project" value="UniProtKB-UniRule"/>
</dbReference>
<dbReference type="InterPro" id="IPR003583">
    <property type="entry name" value="Hlx-hairpin-Hlx_DNA-bd_motif"/>
</dbReference>
<evidence type="ECO:0000256" key="2">
    <source>
        <dbReference type="ARBA" id="ARBA00022763"/>
    </source>
</evidence>
<organism evidence="9 10">
    <name type="scientific">Enteractinococcus helveticum</name>
    <dbReference type="NCBI Taxonomy" id="1837282"/>
    <lineage>
        <taxon>Bacteria</taxon>
        <taxon>Bacillati</taxon>
        <taxon>Actinomycetota</taxon>
        <taxon>Actinomycetes</taxon>
        <taxon>Micrococcales</taxon>
        <taxon>Micrococcaceae</taxon>
    </lineage>
</organism>
<dbReference type="HAMAP" id="MF_00031">
    <property type="entry name" value="DNA_HJ_migration_RuvA"/>
    <property type="match status" value="1"/>
</dbReference>
<evidence type="ECO:0000256" key="6">
    <source>
        <dbReference type="HAMAP-Rule" id="MF_00031"/>
    </source>
</evidence>
<dbReference type="Gene3D" id="1.10.8.10">
    <property type="entry name" value="DNA helicase RuvA subunit, C-terminal domain"/>
    <property type="match status" value="1"/>
</dbReference>
<keyword evidence="2 6" id="KW-0227">DNA damage</keyword>
<dbReference type="InterPro" id="IPR010994">
    <property type="entry name" value="RuvA_2-like"/>
</dbReference>
<evidence type="ECO:0000256" key="4">
    <source>
        <dbReference type="ARBA" id="ARBA00023172"/>
    </source>
</evidence>
<reference evidence="9" key="1">
    <citation type="journal article" date="2021" name="PeerJ">
        <title>Extensive microbial diversity within the chicken gut microbiome revealed by metagenomics and culture.</title>
        <authorList>
            <person name="Gilroy R."/>
            <person name="Ravi A."/>
            <person name="Getino M."/>
            <person name="Pursley I."/>
            <person name="Horton D.L."/>
            <person name="Alikhan N.F."/>
            <person name="Baker D."/>
            <person name="Gharbi K."/>
            <person name="Hall N."/>
            <person name="Watson M."/>
            <person name="Adriaenssens E.M."/>
            <person name="Foster-Nyarko E."/>
            <person name="Jarju S."/>
            <person name="Secka A."/>
            <person name="Antonio M."/>
            <person name="Oren A."/>
            <person name="Chaudhuri R.R."/>
            <person name="La Ragione R."/>
            <person name="Hildebrand F."/>
            <person name="Pallen M.J."/>
        </authorList>
    </citation>
    <scope>NUCLEOTIDE SEQUENCE</scope>
    <source>
        <strain evidence="9">ChiHjej13B12-14962</strain>
    </source>
</reference>
<comment type="domain">
    <text evidence="6">Has three domains with a flexible linker between the domains II and III and assumes an 'L' shape. Domain III is highly mobile and contacts RuvB.</text>
</comment>
<dbReference type="SUPFAM" id="SSF50249">
    <property type="entry name" value="Nucleic acid-binding proteins"/>
    <property type="match status" value="1"/>
</dbReference>
<dbReference type="EMBL" id="DYXC01000146">
    <property type="protein sequence ID" value="HJF15646.1"/>
    <property type="molecule type" value="Genomic_DNA"/>
</dbReference>
<dbReference type="InterPro" id="IPR011114">
    <property type="entry name" value="RuvA_C"/>
</dbReference>
<dbReference type="GO" id="GO:0005737">
    <property type="term" value="C:cytoplasm"/>
    <property type="evidence" value="ECO:0007669"/>
    <property type="project" value="UniProtKB-SubCell"/>
</dbReference>
<proteinExistence type="inferred from homology"/>
<evidence type="ECO:0000256" key="5">
    <source>
        <dbReference type="ARBA" id="ARBA00023204"/>
    </source>
</evidence>
<dbReference type="CDD" id="cd14332">
    <property type="entry name" value="UBA_RuvA_C"/>
    <property type="match status" value="1"/>
</dbReference>
<comment type="similarity">
    <text evidence="6">Belongs to the RuvA family.</text>
</comment>
<comment type="caution">
    <text evidence="9">The sequence shown here is derived from an EMBL/GenBank/DDBJ whole genome shotgun (WGS) entry which is preliminary data.</text>
</comment>
<feature type="region of interest" description="Disordered" evidence="7">
    <location>
        <begin position="129"/>
        <end position="153"/>
    </location>
</feature>
<dbReference type="SUPFAM" id="SSF47781">
    <property type="entry name" value="RuvA domain 2-like"/>
    <property type="match status" value="1"/>
</dbReference>
<protein>
    <recommendedName>
        <fullName evidence="6">Holliday junction branch migration complex subunit RuvA</fullName>
    </recommendedName>
</protein>
<evidence type="ECO:0000259" key="8">
    <source>
        <dbReference type="SMART" id="SM00278"/>
    </source>
</evidence>
<evidence type="ECO:0000256" key="1">
    <source>
        <dbReference type="ARBA" id="ARBA00022490"/>
    </source>
</evidence>
<dbReference type="Pfam" id="PF14520">
    <property type="entry name" value="HHH_5"/>
    <property type="match status" value="1"/>
</dbReference>
<feature type="domain" description="Helix-hairpin-helix DNA-binding motif class 1" evidence="8">
    <location>
        <begin position="72"/>
        <end position="91"/>
    </location>
</feature>
<keyword evidence="4 6" id="KW-0233">DNA recombination</keyword>
<dbReference type="GO" id="GO:0000400">
    <property type="term" value="F:four-way junction DNA binding"/>
    <property type="evidence" value="ECO:0007669"/>
    <property type="project" value="UniProtKB-UniRule"/>
</dbReference>
<dbReference type="GO" id="GO:0009378">
    <property type="term" value="F:four-way junction helicase activity"/>
    <property type="evidence" value="ECO:0007669"/>
    <property type="project" value="InterPro"/>
</dbReference>
<dbReference type="Pfam" id="PF01330">
    <property type="entry name" value="RuvA_N"/>
    <property type="match status" value="1"/>
</dbReference>
<dbReference type="AlphaFoldDB" id="A0A921FQ51"/>
<evidence type="ECO:0000313" key="9">
    <source>
        <dbReference type="EMBL" id="HJF15646.1"/>
    </source>
</evidence>